<feature type="domain" description="TonB-dependent receptor-like beta-barrel" evidence="4">
    <location>
        <begin position="11"/>
        <end position="140"/>
    </location>
</feature>
<keyword evidence="2" id="KW-0472">Membrane</keyword>
<evidence type="ECO:0000256" key="3">
    <source>
        <dbReference type="ARBA" id="ARBA00023237"/>
    </source>
</evidence>
<evidence type="ECO:0000256" key="1">
    <source>
        <dbReference type="ARBA" id="ARBA00004442"/>
    </source>
</evidence>
<reference evidence="5" key="2">
    <citation type="journal article" date="2014" name="ISME J.">
        <title>Microbial stratification in low pH oxic and suboxic macroscopic growths along an acid mine drainage.</title>
        <authorList>
            <person name="Mendez-Garcia C."/>
            <person name="Mesa V."/>
            <person name="Sprenger R.R."/>
            <person name="Richter M."/>
            <person name="Diez M.S."/>
            <person name="Solano J."/>
            <person name="Bargiela R."/>
            <person name="Golyshina O.V."/>
            <person name="Manteca A."/>
            <person name="Ramos J.L."/>
            <person name="Gallego J.R."/>
            <person name="Llorente I."/>
            <person name="Martins Dos Santos V.A."/>
            <person name="Jensen O.N."/>
            <person name="Pelaez A.I."/>
            <person name="Sanchez J."/>
            <person name="Ferrer M."/>
        </authorList>
    </citation>
    <scope>NUCLEOTIDE SEQUENCE</scope>
</reference>
<dbReference type="PANTHER" id="PTHR40980">
    <property type="entry name" value="PLUG DOMAIN-CONTAINING PROTEIN"/>
    <property type="match status" value="1"/>
</dbReference>
<dbReference type="Pfam" id="PF00593">
    <property type="entry name" value="TonB_dep_Rec_b-barrel"/>
    <property type="match status" value="1"/>
</dbReference>
<protein>
    <submittedName>
        <fullName evidence="5">TonB-dependent outer membrane receptor</fullName>
    </submittedName>
</protein>
<dbReference type="Gene3D" id="2.40.170.20">
    <property type="entry name" value="TonB-dependent receptor, beta-barrel domain"/>
    <property type="match status" value="1"/>
</dbReference>
<comment type="caution">
    <text evidence="5">The sequence shown here is derived from an EMBL/GenBank/DDBJ whole genome shotgun (WGS) entry which is preliminary data.</text>
</comment>
<reference evidence="5" key="1">
    <citation type="submission" date="2013-08" db="EMBL/GenBank/DDBJ databases">
        <authorList>
            <person name="Mendez C."/>
            <person name="Richter M."/>
            <person name="Ferrer M."/>
            <person name="Sanchez J."/>
        </authorList>
    </citation>
    <scope>NUCLEOTIDE SEQUENCE</scope>
</reference>
<proteinExistence type="predicted"/>
<dbReference type="InterPro" id="IPR000531">
    <property type="entry name" value="Beta-barrel_TonB"/>
</dbReference>
<dbReference type="EMBL" id="AUZZ01008552">
    <property type="protein sequence ID" value="EQD37158.1"/>
    <property type="molecule type" value="Genomic_DNA"/>
</dbReference>
<dbReference type="PANTHER" id="PTHR40980:SF3">
    <property type="entry name" value="TONB-DEPENDENT RECEPTOR-LIKE BETA-BARREL DOMAIN-CONTAINING PROTEIN"/>
    <property type="match status" value="1"/>
</dbReference>
<comment type="subcellular location">
    <subcellularLocation>
        <location evidence="1">Cell outer membrane</location>
    </subcellularLocation>
</comment>
<gene>
    <name evidence="5" type="ORF">B2A_11832</name>
</gene>
<evidence type="ECO:0000259" key="4">
    <source>
        <dbReference type="Pfam" id="PF00593"/>
    </source>
</evidence>
<dbReference type="AlphaFoldDB" id="T0YVU3"/>
<organism evidence="5">
    <name type="scientific">mine drainage metagenome</name>
    <dbReference type="NCBI Taxonomy" id="410659"/>
    <lineage>
        <taxon>unclassified sequences</taxon>
        <taxon>metagenomes</taxon>
        <taxon>ecological metagenomes</taxon>
    </lineage>
</organism>
<keyword evidence="5" id="KW-0675">Receptor</keyword>
<evidence type="ECO:0000256" key="2">
    <source>
        <dbReference type="ARBA" id="ARBA00023136"/>
    </source>
</evidence>
<evidence type="ECO:0000313" key="5">
    <source>
        <dbReference type="EMBL" id="EQD37158.1"/>
    </source>
</evidence>
<dbReference type="SUPFAM" id="SSF56935">
    <property type="entry name" value="Porins"/>
    <property type="match status" value="1"/>
</dbReference>
<name>T0YVU3_9ZZZZ</name>
<accession>T0YVU3</accession>
<keyword evidence="3" id="KW-0998">Cell outer membrane</keyword>
<dbReference type="GO" id="GO:0009279">
    <property type="term" value="C:cell outer membrane"/>
    <property type="evidence" value="ECO:0007669"/>
    <property type="project" value="UniProtKB-SubCell"/>
</dbReference>
<sequence>MGSSTNLTGPIDGGAATIKGAEFNYQQFFRRLPGWMNGLGIDANYTYIEAAAPTAVLGQTTTLPGLSKDSYNLIGIYEKGPISFRVAYNWRSSFYTSLYTGSNAQLAANPIYTASYGWLDASLQYTVNHHLQVYIDGSNILGTKQTFYYGVPTLPQGATIDDRMVMIGANVKF</sequence>
<dbReference type="InterPro" id="IPR036942">
    <property type="entry name" value="Beta-barrel_TonB_sf"/>
</dbReference>